<dbReference type="CDD" id="cd09971">
    <property type="entry name" value="SdiA-regulated"/>
    <property type="match status" value="1"/>
</dbReference>
<comment type="caution">
    <text evidence="4">The sequence shown here is derived from an EMBL/GenBank/DDBJ whole genome shotgun (WGS) entry which is preliminary data.</text>
</comment>
<keyword evidence="2" id="KW-1003">Cell membrane</keyword>
<dbReference type="GO" id="GO:0005886">
    <property type="term" value="C:plasma membrane"/>
    <property type="evidence" value="ECO:0007669"/>
    <property type="project" value="UniProtKB-SubCell"/>
</dbReference>
<name>A0A735TU13_SALER</name>
<dbReference type="AlphaFoldDB" id="A0A735TU13"/>
<reference evidence="4" key="2">
    <citation type="submission" date="2018-07" db="EMBL/GenBank/DDBJ databases">
        <authorList>
            <consortium name="NCBI Pathogen Detection Project"/>
        </authorList>
    </citation>
    <scope>NUCLEOTIDE SEQUENCE</scope>
    <source>
        <strain evidence="4">SAL3383</strain>
    </source>
</reference>
<accession>A0A735TU13</accession>
<gene>
    <name evidence="4" type="ORF">GNC99_003145</name>
</gene>
<dbReference type="InterPro" id="IPR015943">
    <property type="entry name" value="WD40/YVTN_repeat-like_dom_sf"/>
</dbReference>
<keyword evidence="3" id="KW-0472">Membrane</keyword>
<evidence type="ECO:0000313" key="4">
    <source>
        <dbReference type="EMBL" id="HAE7225073.1"/>
    </source>
</evidence>
<dbReference type="Pfam" id="PF06977">
    <property type="entry name" value="SdiA-regulated"/>
    <property type="match status" value="1"/>
</dbReference>
<proteinExistence type="predicted"/>
<dbReference type="EMBL" id="DAASVS010000013">
    <property type="protein sequence ID" value="HAE7225073.1"/>
    <property type="molecule type" value="Genomic_DNA"/>
</dbReference>
<evidence type="ECO:0000256" key="1">
    <source>
        <dbReference type="ARBA" id="ARBA00004162"/>
    </source>
</evidence>
<protein>
    <submittedName>
        <fullName evidence="4">YjiK family protein</fullName>
    </submittedName>
</protein>
<organism evidence="4">
    <name type="scientific">Salmonella enterica</name>
    <name type="common">Salmonella choleraesuis</name>
    <dbReference type="NCBI Taxonomy" id="28901"/>
    <lineage>
        <taxon>Bacteria</taxon>
        <taxon>Pseudomonadati</taxon>
        <taxon>Pseudomonadota</taxon>
        <taxon>Gammaproteobacteria</taxon>
        <taxon>Enterobacterales</taxon>
        <taxon>Enterobacteriaceae</taxon>
        <taxon>Salmonella</taxon>
    </lineage>
</organism>
<sequence length="252" mass="28170">ESWYPQETEWQLTAEKEITGIHGGLSGLTWNPDSRTLFAVTDHPSSVVELDTEGNVLRVIPSDGDHDFEAIEYLGGNRYALSRERERTLTTHCIDSSTTVLPPATYSLTLDVNRHSDNAGFEGLAQGRGEHALMVAQEKKPLRLYVTDQSPDALSVSDSLTHRASLPWFLKDISGLHYDRNNGLLYVLSHESDVVVVSDLDGGRKVMSLRRGHYGLRRDIPQAEGIASDDRDTLWIVSEPNLFYRFTRTASS</sequence>
<comment type="subcellular location">
    <subcellularLocation>
        <location evidence="1">Cell membrane</location>
        <topology evidence="1">Single-pass membrane protein</topology>
    </subcellularLocation>
</comment>
<dbReference type="InterPro" id="IPR009722">
    <property type="entry name" value="YjiK/CarP"/>
</dbReference>
<evidence type="ECO:0000256" key="3">
    <source>
        <dbReference type="ARBA" id="ARBA00023136"/>
    </source>
</evidence>
<dbReference type="Gene3D" id="2.130.10.10">
    <property type="entry name" value="YVTN repeat-like/Quinoprotein amine dehydrogenase"/>
    <property type="match status" value="1"/>
</dbReference>
<feature type="non-terminal residue" evidence="4">
    <location>
        <position position="1"/>
    </location>
</feature>
<dbReference type="SUPFAM" id="SSF50956">
    <property type="entry name" value="Thermostable phytase (3-phytase)"/>
    <property type="match status" value="1"/>
</dbReference>
<reference evidence="4" key="1">
    <citation type="journal article" date="2018" name="Genome Biol.">
        <title>SKESA: strategic k-mer extension for scrupulous assemblies.</title>
        <authorList>
            <person name="Souvorov A."/>
            <person name="Agarwala R."/>
            <person name="Lipman D.J."/>
        </authorList>
    </citation>
    <scope>NUCLEOTIDE SEQUENCE</scope>
    <source>
        <strain evidence="4">SAL3383</strain>
    </source>
</reference>
<evidence type="ECO:0000256" key="2">
    <source>
        <dbReference type="ARBA" id="ARBA00022475"/>
    </source>
</evidence>